<feature type="coiled-coil region" evidence="14">
    <location>
        <begin position="786"/>
        <end position="813"/>
    </location>
</feature>
<evidence type="ECO:0000256" key="7">
    <source>
        <dbReference type="ARBA" id="ARBA00022840"/>
    </source>
</evidence>
<feature type="region of interest" description="Disordered" evidence="15">
    <location>
        <begin position="1216"/>
        <end position="1237"/>
    </location>
</feature>
<dbReference type="GO" id="GO:0005634">
    <property type="term" value="C:nucleus"/>
    <property type="evidence" value="ECO:0007669"/>
    <property type="project" value="TreeGrafter"/>
</dbReference>
<dbReference type="PANTHER" id="PTHR47970">
    <property type="entry name" value="KINESIN-LIKE PROTEIN KIF11"/>
    <property type="match status" value="1"/>
</dbReference>
<comment type="similarity">
    <text evidence="12">Belongs to the TRAFAC class myosin-kinesin ATPase superfamily. Kinesin family. KIN-5/BimC subfamily.</text>
</comment>
<gene>
    <name evidence="17" type="ORF">BCV69DRAFT_310297</name>
</gene>
<comment type="subcellular location">
    <subcellularLocation>
        <location evidence="1">Cytoplasm</location>
        <location evidence="1">Cytoskeleton</location>
    </subcellularLocation>
</comment>
<name>A0A316UFV0_9BASI</name>
<keyword evidence="9 13" id="KW-0505">Motor protein</keyword>
<evidence type="ECO:0000313" key="17">
    <source>
        <dbReference type="EMBL" id="PWN22783.1"/>
    </source>
</evidence>
<feature type="region of interest" description="Disordered" evidence="15">
    <location>
        <begin position="1072"/>
        <end position="1135"/>
    </location>
</feature>
<feature type="domain" description="Kinesin motor" evidence="16">
    <location>
        <begin position="89"/>
        <end position="444"/>
    </location>
</feature>
<evidence type="ECO:0000256" key="14">
    <source>
        <dbReference type="SAM" id="Coils"/>
    </source>
</evidence>
<dbReference type="InterPro" id="IPR027417">
    <property type="entry name" value="P-loop_NTPase"/>
</dbReference>
<evidence type="ECO:0000256" key="3">
    <source>
        <dbReference type="ARBA" id="ARBA00022618"/>
    </source>
</evidence>
<dbReference type="GO" id="GO:0007018">
    <property type="term" value="P:microtubule-based movement"/>
    <property type="evidence" value="ECO:0007669"/>
    <property type="project" value="InterPro"/>
</dbReference>
<feature type="region of interest" description="Disordered" evidence="15">
    <location>
        <begin position="1026"/>
        <end position="1049"/>
    </location>
</feature>
<evidence type="ECO:0000256" key="4">
    <source>
        <dbReference type="ARBA" id="ARBA00022701"/>
    </source>
</evidence>
<evidence type="ECO:0000256" key="11">
    <source>
        <dbReference type="ARBA" id="ARBA00023306"/>
    </source>
</evidence>
<evidence type="ECO:0000256" key="8">
    <source>
        <dbReference type="ARBA" id="ARBA00023054"/>
    </source>
</evidence>
<dbReference type="SMART" id="SM00129">
    <property type="entry name" value="KISc"/>
    <property type="match status" value="1"/>
</dbReference>
<dbReference type="GO" id="GO:0008574">
    <property type="term" value="F:plus-end-directed microtubule motor activity"/>
    <property type="evidence" value="ECO:0007669"/>
    <property type="project" value="TreeGrafter"/>
</dbReference>
<dbReference type="AlphaFoldDB" id="A0A316UFV0"/>
<keyword evidence="11" id="KW-0131">Cell cycle</keyword>
<proteinExistence type="inferred from homology"/>
<dbReference type="PANTHER" id="PTHR47970:SF12">
    <property type="entry name" value="KINESIN FAMILY MEMBER 11"/>
    <property type="match status" value="1"/>
</dbReference>
<feature type="coiled-coil region" evidence="14">
    <location>
        <begin position="504"/>
        <end position="531"/>
    </location>
</feature>
<keyword evidence="10" id="KW-0206">Cytoskeleton</keyword>
<keyword evidence="18" id="KW-1185">Reference proteome</keyword>
<feature type="compositionally biased region" description="Basic and acidic residues" evidence="15">
    <location>
        <begin position="1075"/>
        <end position="1084"/>
    </location>
</feature>
<evidence type="ECO:0000256" key="12">
    <source>
        <dbReference type="ARBA" id="ARBA00034704"/>
    </source>
</evidence>
<evidence type="ECO:0000256" key="13">
    <source>
        <dbReference type="PROSITE-ProRule" id="PRU00283"/>
    </source>
</evidence>
<dbReference type="InterPro" id="IPR019821">
    <property type="entry name" value="Kinesin_motor_CS"/>
</dbReference>
<evidence type="ECO:0000313" key="18">
    <source>
        <dbReference type="Proteomes" id="UP000245942"/>
    </source>
</evidence>
<dbReference type="Gene3D" id="3.40.850.10">
    <property type="entry name" value="Kinesin motor domain"/>
    <property type="match status" value="1"/>
</dbReference>
<keyword evidence="7 13" id="KW-0067">ATP-binding</keyword>
<dbReference type="PROSITE" id="PS00411">
    <property type="entry name" value="KINESIN_MOTOR_1"/>
    <property type="match status" value="1"/>
</dbReference>
<feature type="compositionally biased region" description="Basic and acidic residues" evidence="15">
    <location>
        <begin position="1103"/>
        <end position="1118"/>
    </location>
</feature>
<evidence type="ECO:0000259" key="16">
    <source>
        <dbReference type="PROSITE" id="PS50067"/>
    </source>
</evidence>
<dbReference type="CDD" id="cd01364">
    <property type="entry name" value="KISc_BimC_Eg5"/>
    <property type="match status" value="1"/>
</dbReference>
<dbReference type="PRINTS" id="PR00380">
    <property type="entry name" value="KINESINHEAVY"/>
</dbReference>
<dbReference type="InterPro" id="IPR047241">
    <property type="entry name" value="KIF11-like_kin_motor_dom"/>
</dbReference>
<dbReference type="GO" id="GO:0051301">
    <property type="term" value="P:cell division"/>
    <property type="evidence" value="ECO:0007669"/>
    <property type="project" value="UniProtKB-KW"/>
</dbReference>
<evidence type="ECO:0000256" key="15">
    <source>
        <dbReference type="SAM" id="MobiDB-lite"/>
    </source>
</evidence>
<dbReference type="InterPro" id="IPR001752">
    <property type="entry name" value="Kinesin_motor_dom"/>
</dbReference>
<dbReference type="GeneID" id="37016514"/>
<keyword evidence="3" id="KW-0132">Cell division</keyword>
<keyword evidence="6" id="KW-0498">Mitosis</keyword>
<dbReference type="GO" id="GO:0005524">
    <property type="term" value="F:ATP binding"/>
    <property type="evidence" value="ECO:0007669"/>
    <property type="project" value="UniProtKB-UniRule"/>
</dbReference>
<dbReference type="GO" id="GO:0000073">
    <property type="term" value="P:initial mitotic spindle pole body separation"/>
    <property type="evidence" value="ECO:0007669"/>
    <property type="project" value="TreeGrafter"/>
</dbReference>
<evidence type="ECO:0000256" key="10">
    <source>
        <dbReference type="ARBA" id="ARBA00023212"/>
    </source>
</evidence>
<keyword evidence="8 14" id="KW-0175">Coiled coil</keyword>
<dbReference type="SUPFAM" id="SSF52540">
    <property type="entry name" value="P-loop containing nucleoside triphosphate hydrolases"/>
    <property type="match status" value="1"/>
</dbReference>
<evidence type="ECO:0000256" key="5">
    <source>
        <dbReference type="ARBA" id="ARBA00022741"/>
    </source>
</evidence>
<accession>A0A316UFV0</accession>
<dbReference type="Pfam" id="PF00225">
    <property type="entry name" value="Kinesin"/>
    <property type="match status" value="1"/>
</dbReference>
<feature type="compositionally biased region" description="Low complexity" evidence="15">
    <location>
        <begin position="12"/>
        <end position="40"/>
    </location>
</feature>
<dbReference type="GO" id="GO:0005876">
    <property type="term" value="C:spindle microtubule"/>
    <property type="evidence" value="ECO:0007669"/>
    <property type="project" value="TreeGrafter"/>
</dbReference>
<dbReference type="RefSeq" id="XP_025349943.1">
    <property type="nucleotide sequence ID" value="XM_025494780.1"/>
</dbReference>
<feature type="compositionally biased region" description="Acidic residues" evidence="15">
    <location>
        <begin position="1123"/>
        <end position="1135"/>
    </location>
</feature>
<dbReference type="GO" id="GO:0008017">
    <property type="term" value="F:microtubule binding"/>
    <property type="evidence" value="ECO:0007669"/>
    <property type="project" value="InterPro"/>
</dbReference>
<reference evidence="17 18" key="1">
    <citation type="journal article" date="2018" name="Mol. Biol. Evol.">
        <title>Broad Genomic Sampling Reveals a Smut Pathogenic Ancestry of the Fungal Clade Ustilaginomycotina.</title>
        <authorList>
            <person name="Kijpornyongpan T."/>
            <person name="Mondo S.J."/>
            <person name="Barry K."/>
            <person name="Sandor L."/>
            <person name="Lee J."/>
            <person name="Lipzen A."/>
            <person name="Pangilinan J."/>
            <person name="LaButti K."/>
            <person name="Hainaut M."/>
            <person name="Henrissat B."/>
            <person name="Grigoriev I.V."/>
            <person name="Spatafora J.W."/>
            <person name="Aime M.C."/>
        </authorList>
    </citation>
    <scope>NUCLEOTIDE SEQUENCE [LARGE SCALE GENOMIC DNA]</scope>
    <source>
        <strain evidence="17 18">MCA 4718</strain>
    </source>
</reference>
<keyword evidence="2" id="KW-0963">Cytoplasm</keyword>
<dbReference type="STRING" id="1684307.A0A316UFV0"/>
<feature type="binding site" evidence="13">
    <location>
        <begin position="192"/>
        <end position="199"/>
    </location>
    <ligand>
        <name>ATP</name>
        <dbReference type="ChEBI" id="CHEBI:30616"/>
    </ligand>
</feature>
<dbReference type="EMBL" id="KZ819322">
    <property type="protein sequence ID" value="PWN22783.1"/>
    <property type="molecule type" value="Genomic_DNA"/>
</dbReference>
<protein>
    <submittedName>
        <fullName evidence="17">Kinesin-domain-containing protein</fullName>
    </submittedName>
</protein>
<evidence type="ECO:0000256" key="9">
    <source>
        <dbReference type="ARBA" id="ARBA00023175"/>
    </source>
</evidence>
<dbReference type="OrthoDB" id="3176171at2759"/>
<dbReference type="FunFam" id="3.40.850.10:FF:000051">
    <property type="entry name" value="Kinesin-like protein bimC"/>
    <property type="match status" value="1"/>
</dbReference>
<dbReference type="PROSITE" id="PS50067">
    <property type="entry name" value="KINESIN_MOTOR_2"/>
    <property type="match status" value="1"/>
</dbReference>
<evidence type="ECO:0000256" key="1">
    <source>
        <dbReference type="ARBA" id="ARBA00004245"/>
    </source>
</evidence>
<evidence type="ECO:0000256" key="6">
    <source>
        <dbReference type="ARBA" id="ARBA00022776"/>
    </source>
</evidence>
<keyword evidence="4" id="KW-0493">Microtubule</keyword>
<feature type="region of interest" description="Disordered" evidence="15">
    <location>
        <begin position="1"/>
        <end position="85"/>
    </location>
</feature>
<dbReference type="Proteomes" id="UP000245942">
    <property type="component" value="Unassembled WGS sequence"/>
</dbReference>
<feature type="region of interest" description="Disordered" evidence="15">
    <location>
        <begin position="1160"/>
        <end position="1186"/>
    </location>
</feature>
<evidence type="ECO:0000256" key="2">
    <source>
        <dbReference type="ARBA" id="ARBA00022490"/>
    </source>
</evidence>
<dbReference type="InterPro" id="IPR036961">
    <property type="entry name" value="Kinesin_motor_dom_sf"/>
</dbReference>
<sequence>MASRKPGAPPLSRGGPSAPSRAASVRSLSTSSSATKLNASTGSSDQEAGSSRPSSPPKRMSTGVAAGMRPPQNGAGGMAVRRGGEEETNIKVAVRVRGRAPGEPAPTAPILSTSGPRCSQITVHMDAPPVSSHSSAPTSALVTAADAPREKTYNFDNVFGPEADQGMVYQTVVTPVLAEVLSGYNCTIFAYGQTGTGKTHTMEGDLTSQLGTYVSEAGIIPRTLYRLFHQLELSKDEYSVHASFVELYNEELRDLLSPDLPTPLTSGGLKVYDDKGKGVVIQGLEDTPMRDAAHGLELLRRGSQKRQIAATRCNENSSRSHSVFTLTVHTKETTAKGEDVLRVGKLNLVDLAGSENIGRSGAENKRAREAGMINQSLLTLGRVINALVEKSTHVPYRESKLTRLLQESLGGRTKTCIIATVSAEKSNLEETLSTLDYALRAKSIRNRPEMNSRMTRAGLIMEYVKDIERLKRDVLAARSKEGFFVSNESWKEVQDESDARKNAADELRRLVEVAESKRESLQEQFEQNMQLLLKRETEMKAVKTECAEKKLELDGVIDQAKELQVALAEETELREAYRNSEKKLNRIASSLKAQAEDDQSDLGGLFAKLERKTRVEEVNRGLIADYRDNVSTVTARLEQQASAFSKAHLEFSDDLASTLDAFVKQETVSLEQSQGQLVGQLDSLRGIVADLAQEHGLSQGVMDSLAARIGGACAQIREASQQQATALQEEWVKVQEQLNTSQINAASGAKKAMNSLQDAIGNMIQETRNHIAAEEERVDAVKAFATESAEREVATLREQNQLLTNLLEQERQKSVTAREKLTKNIADLLVGFTNERDADLSEAISSVQSNMTTSEVHAQQFVDGHHEKMEELRAASQTFSQAIEDREKTTRRHRKKGEAYITEAQGMFSEGVTAWSGTLEASLSGGAQSFDKLAEDVAAEVQQARGQAESSLATQAKQLEALSASAEQSSSSALSQLASTLANVDDLSARTQDRLTSHRQTSLTYLNEATARLSKMRGDTRTYLEDQYAEDVPTGETPQRKEATSSSAHQWKLVPGTRQKALEQYRYMVAKKQQSRAEEADRRTRGTSVALSEVDGTMGTLPDDTRATMDTTAQHDDSQQQGTDEEGVEEGEEGLDEDVLEDSIHFDSDDTVKLGGRGAAAELSAGPPRPVSSLKTRSVPASVRGRGAARAVSARSVLGEKNVTNEEIVTDGAKKVGMKGGAAKAPPAGLGRRTTRA</sequence>
<dbReference type="InterPro" id="IPR047149">
    <property type="entry name" value="KIF11-like"/>
</dbReference>
<dbReference type="GO" id="GO:0072686">
    <property type="term" value="C:mitotic spindle"/>
    <property type="evidence" value="ECO:0007669"/>
    <property type="project" value="TreeGrafter"/>
</dbReference>
<keyword evidence="5 13" id="KW-0547">Nucleotide-binding</keyword>
<organism evidence="17 18">
    <name type="scientific">Pseudomicrostroma glucosiphilum</name>
    <dbReference type="NCBI Taxonomy" id="1684307"/>
    <lineage>
        <taxon>Eukaryota</taxon>
        <taxon>Fungi</taxon>
        <taxon>Dikarya</taxon>
        <taxon>Basidiomycota</taxon>
        <taxon>Ustilaginomycotina</taxon>
        <taxon>Exobasidiomycetes</taxon>
        <taxon>Microstromatales</taxon>
        <taxon>Microstromatales incertae sedis</taxon>
        <taxon>Pseudomicrostroma</taxon>
    </lineage>
</organism>